<evidence type="ECO:0000256" key="5">
    <source>
        <dbReference type="SAM" id="Phobius"/>
    </source>
</evidence>
<evidence type="ECO:0000313" key="8">
    <source>
        <dbReference type="Proteomes" id="UP000294257"/>
    </source>
</evidence>
<gene>
    <name evidence="7" type="ORF">EV193_109140</name>
</gene>
<comment type="caution">
    <text evidence="7">The sequence shown here is derived from an EMBL/GenBank/DDBJ whole genome shotgun (WGS) entry which is preliminary data.</text>
</comment>
<evidence type="ECO:0000313" key="7">
    <source>
        <dbReference type="EMBL" id="RZS34353.1"/>
    </source>
</evidence>
<dbReference type="Gene3D" id="1.20.1720.10">
    <property type="entry name" value="Multidrug resistance protein D"/>
    <property type="match status" value="1"/>
</dbReference>
<sequence>MENRRSSPRVTLVVVLLGYLTLPLAMSGTTVALPGIGTDLHAVGAPLQWVVTGYFLTASSLMLVAGSLGDLFGRRRLLRYGAAIYAIGSLASAAATNIALLDAARVVSGFGAAGVMGTGGAVLATTFTGAARTRAFAAMGTTAGIGIAVGPTFSGWLVGAMGWRATFVVYAVAGVAILVGTTLIADSRATERPKVDWPGALTFVVGIALVMFGVTRGAQLGWTDPGVLALLGGGVLLIVAFVIIEGRTARPVLDLALARDRRFLAWCIAGTMSAVGFIGTLVHLPTYLQGVNHVSAGSAGVTMLMLTAPVLVIPTLGGWLINHGLAPRVVITVALSFVAGGNAWLTVLHPGISTGELLGPLGMIGIGVGLTMGMVDGQAMGMVAKERVGMASGLLNTVRATSNTMALAVIGSLMIALLSSRVGDASVAEQVAAGHVTGPDSAMLADQFTGVWQTLLWSLAVISAVAAIAVPLMLAPRRQKVTTEAIPVPA</sequence>
<dbReference type="RefSeq" id="WP_130346731.1">
    <property type="nucleotide sequence ID" value="NZ_SGWQ01000009.1"/>
</dbReference>
<keyword evidence="3 5" id="KW-1133">Transmembrane helix</keyword>
<feature type="transmembrane region" description="Helical" evidence="5">
    <location>
        <begin position="357"/>
        <end position="375"/>
    </location>
</feature>
<dbReference type="SUPFAM" id="SSF103473">
    <property type="entry name" value="MFS general substrate transporter"/>
    <property type="match status" value="1"/>
</dbReference>
<feature type="transmembrane region" description="Helical" evidence="5">
    <location>
        <begin position="197"/>
        <end position="214"/>
    </location>
</feature>
<feature type="transmembrane region" description="Helical" evidence="5">
    <location>
        <begin position="263"/>
        <end position="282"/>
    </location>
</feature>
<dbReference type="GO" id="GO:0005886">
    <property type="term" value="C:plasma membrane"/>
    <property type="evidence" value="ECO:0007669"/>
    <property type="project" value="UniProtKB-SubCell"/>
</dbReference>
<dbReference type="Proteomes" id="UP000294257">
    <property type="component" value="Unassembled WGS sequence"/>
</dbReference>
<dbReference type="InterPro" id="IPR036259">
    <property type="entry name" value="MFS_trans_sf"/>
</dbReference>
<reference evidence="7 8" key="1">
    <citation type="submission" date="2019-02" db="EMBL/GenBank/DDBJ databases">
        <title>Genomic Encyclopedia of Type Strains, Phase IV (KMG-IV): sequencing the most valuable type-strain genomes for metagenomic binning, comparative biology and taxonomic classification.</title>
        <authorList>
            <person name="Goeker M."/>
        </authorList>
    </citation>
    <scope>NUCLEOTIDE SEQUENCE [LARGE SCALE GENOMIC DNA]</scope>
    <source>
        <strain evidence="7 8">DSM 101727</strain>
    </source>
</reference>
<evidence type="ECO:0000256" key="1">
    <source>
        <dbReference type="ARBA" id="ARBA00004651"/>
    </source>
</evidence>
<feature type="transmembrane region" description="Helical" evidence="5">
    <location>
        <begin position="226"/>
        <end position="243"/>
    </location>
</feature>
<feature type="transmembrane region" description="Helical" evidence="5">
    <location>
        <begin position="51"/>
        <end position="73"/>
    </location>
</feature>
<feature type="domain" description="Major facilitator superfamily (MFS) profile" evidence="6">
    <location>
        <begin position="11"/>
        <end position="478"/>
    </location>
</feature>
<proteinExistence type="predicted"/>
<dbReference type="PANTHER" id="PTHR42718">
    <property type="entry name" value="MAJOR FACILITATOR SUPERFAMILY MULTIDRUG TRANSPORTER MFSC"/>
    <property type="match status" value="1"/>
</dbReference>
<feature type="transmembrane region" description="Helical" evidence="5">
    <location>
        <begin position="80"/>
        <end position="100"/>
    </location>
</feature>
<feature type="transmembrane region" description="Helical" evidence="5">
    <location>
        <begin position="396"/>
        <end position="418"/>
    </location>
</feature>
<dbReference type="PROSITE" id="PS50850">
    <property type="entry name" value="MFS"/>
    <property type="match status" value="1"/>
</dbReference>
<dbReference type="Pfam" id="PF07690">
    <property type="entry name" value="MFS_1"/>
    <property type="match status" value="1"/>
</dbReference>
<feature type="transmembrane region" description="Helical" evidence="5">
    <location>
        <begin position="325"/>
        <end position="345"/>
    </location>
</feature>
<evidence type="ECO:0000256" key="2">
    <source>
        <dbReference type="ARBA" id="ARBA00022692"/>
    </source>
</evidence>
<dbReference type="AlphaFoldDB" id="A0A4Q7KGG7"/>
<organism evidence="7 8">
    <name type="scientific">Herbihabitans rhizosphaerae</name>
    <dbReference type="NCBI Taxonomy" id="1872711"/>
    <lineage>
        <taxon>Bacteria</taxon>
        <taxon>Bacillati</taxon>
        <taxon>Actinomycetota</taxon>
        <taxon>Actinomycetes</taxon>
        <taxon>Pseudonocardiales</taxon>
        <taxon>Pseudonocardiaceae</taxon>
        <taxon>Herbihabitans</taxon>
    </lineage>
</organism>
<dbReference type="Gene3D" id="1.20.1250.20">
    <property type="entry name" value="MFS general substrate transporter like domains"/>
    <property type="match status" value="1"/>
</dbReference>
<evidence type="ECO:0000256" key="3">
    <source>
        <dbReference type="ARBA" id="ARBA00022989"/>
    </source>
</evidence>
<name>A0A4Q7KGG7_9PSEU</name>
<dbReference type="OrthoDB" id="7375466at2"/>
<dbReference type="PANTHER" id="PTHR42718:SF49">
    <property type="entry name" value="EXPORT PROTEIN"/>
    <property type="match status" value="1"/>
</dbReference>
<feature type="transmembrane region" description="Helical" evidence="5">
    <location>
        <begin position="455"/>
        <end position="474"/>
    </location>
</feature>
<feature type="transmembrane region" description="Helical" evidence="5">
    <location>
        <begin position="165"/>
        <end position="185"/>
    </location>
</feature>
<feature type="transmembrane region" description="Helical" evidence="5">
    <location>
        <begin position="294"/>
        <end position="313"/>
    </location>
</feature>
<protein>
    <submittedName>
        <fullName evidence="7">MFS transporter</fullName>
    </submittedName>
</protein>
<feature type="transmembrane region" description="Helical" evidence="5">
    <location>
        <begin position="106"/>
        <end position="124"/>
    </location>
</feature>
<dbReference type="InterPro" id="IPR011701">
    <property type="entry name" value="MFS"/>
</dbReference>
<accession>A0A4Q7KGG7</accession>
<dbReference type="InterPro" id="IPR020846">
    <property type="entry name" value="MFS_dom"/>
</dbReference>
<evidence type="ECO:0000259" key="6">
    <source>
        <dbReference type="PROSITE" id="PS50850"/>
    </source>
</evidence>
<dbReference type="GO" id="GO:0022857">
    <property type="term" value="F:transmembrane transporter activity"/>
    <property type="evidence" value="ECO:0007669"/>
    <property type="project" value="InterPro"/>
</dbReference>
<keyword evidence="8" id="KW-1185">Reference proteome</keyword>
<dbReference type="CDD" id="cd17321">
    <property type="entry name" value="MFS_MMR_MDR_like"/>
    <property type="match status" value="1"/>
</dbReference>
<feature type="transmembrane region" description="Helical" evidence="5">
    <location>
        <begin position="136"/>
        <end position="159"/>
    </location>
</feature>
<evidence type="ECO:0000256" key="4">
    <source>
        <dbReference type="ARBA" id="ARBA00023136"/>
    </source>
</evidence>
<keyword evidence="2 5" id="KW-0812">Transmembrane</keyword>
<keyword evidence="4 5" id="KW-0472">Membrane</keyword>
<dbReference type="EMBL" id="SGWQ01000009">
    <property type="protein sequence ID" value="RZS34353.1"/>
    <property type="molecule type" value="Genomic_DNA"/>
</dbReference>
<comment type="subcellular location">
    <subcellularLocation>
        <location evidence="1">Cell membrane</location>
        <topology evidence="1">Multi-pass membrane protein</topology>
    </subcellularLocation>
</comment>